<name>A0AAN8IL31_TRICO</name>
<keyword evidence="4" id="KW-1185">Reference proteome</keyword>
<accession>A0AAN8IL31</accession>
<evidence type="ECO:0000259" key="2">
    <source>
        <dbReference type="PROSITE" id="PS50026"/>
    </source>
</evidence>
<evidence type="ECO:0000313" key="4">
    <source>
        <dbReference type="Proteomes" id="UP001331761"/>
    </source>
</evidence>
<comment type="caution">
    <text evidence="3">The sequence shown here is derived from an EMBL/GenBank/DDBJ whole genome shotgun (WGS) entry which is preliminary data.</text>
</comment>
<dbReference type="Proteomes" id="UP001331761">
    <property type="component" value="Unassembled WGS sequence"/>
</dbReference>
<sequence>RFQVCGGDVCNPEIATSCPDPEICERTPFGNWRCTCPADLGWRDVHTGACKIGAPPQDISESTDECNPADASSCGPNAKCVRGPGGEATCQCSRGFVRNVKSDKCQKPGTCDPSVPNSCDARKKEKCLRNTNGEYTCQCDASQFYKRHNVTEIC</sequence>
<dbReference type="InterPro" id="IPR000742">
    <property type="entry name" value="EGF"/>
</dbReference>
<comment type="caution">
    <text evidence="1">Lacks conserved residue(s) required for the propagation of feature annotation.</text>
</comment>
<dbReference type="Pfam" id="PF23427">
    <property type="entry name" value="EGF_4"/>
    <property type="match status" value="1"/>
</dbReference>
<evidence type="ECO:0000313" key="3">
    <source>
        <dbReference type="EMBL" id="KAK5977491.1"/>
    </source>
</evidence>
<proteinExistence type="predicted"/>
<feature type="non-terminal residue" evidence="3">
    <location>
        <position position="154"/>
    </location>
</feature>
<dbReference type="PROSITE" id="PS50026">
    <property type="entry name" value="EGF_3"/>
    <property type="match status" value="1"/>
</dbReference>
<keyword evidence="1" id="KW-0245">EGF-like domain</keyword>
<organism evidence="3 4">
    <name type="scientific">Trichostrongylus colubriformis</name>
    <name type="common">Black scour worm</name>
    <dbReference type="NCBI Taxonomy" id="6319"/>
    <lineage>
        <taxon>Eukaryota</taxon>
        <taxon>Metazoa</taxon>
        <taxon>Ecdysozoa</taxon>
        <taxon>Nematoda</taxon>
        <taxon>Chromadorea</taxon>
        <taxon>Rhabditida</taxon>
        <taxon>Rhabditina</taxon>
        <taxon>Rhabditomorpha</taxon>
        <taxon>Strongyloidea</taxon>
        <taxon>Trichostrongylidae</taxon>
        <taxon>Trichostrongylus</taxon>
    </lineage>
</organism>
<dbReference type="EMBL" id="WIXE01010539">
    <property type="protein sequence ID" value="KAK5977491.1"/>
    <property type="molecule type" value="Genomic_DNA"/>
</dbReference>
<dbReference type="Gene3D" id="2.10.25.10">
    <property type="entry name" value="Laminin"/>
    <property type="match status" value="1"/>
</dbReference>
<evidence type="ECO:0000256" key="1">
    <source>
        <dbReference type="PROSITE-ProRule" id="PRU00076"/>
    </source>
</evidence>
<protein>
    <recommendedName>
        <fullName evidence="2">EGF-like domain-containing protein</fullName>
    </recommendedName>
</protein>
<feature type="domain" description="EGF-like" evidence="2">
    <location>
        <begin position="62"/>
        <end position="106"/>
    </location>
</feature>
<gene>
    <name evidence="3" type="ORF">GCK32_004483</name>
</gene>
<feature type="non-terminal residue" evidence="3">
    <location>
        <position position="1"/>
    </location>
</feature>
<dbReference type="PROSITE" id="PS01186">
    <property type="entry name" value="EGF_2"/>
    <property type="match status" value="1"/>
</dbReference>
<reference evidence="3 4" key="1">
    <citation type="submission" date="2019-10" db="EMBL/GenBank/DDBJ databases">
        <title>Assembly and Annotation for the nematode Trichostrongylus colubriformis.</title>
        <authorList>
            <person name="Martin J."/>
        </authorList>
    </citation>
    <scope>NUCLEOTIDE SEQUENCE [LARGE SCALE GENOMIC DNA]</scope>
    <source>
        <strain evidence="3">G859</strain>
        <tissue evidence="3">Whole worm</tissue>
    </source>
</reference>
<dbReference type="AlphaFoldDB" id="A0AAN8IL31"/>
<dbReference type="InterPro" id="IPR056590">
    <property type="entry name" value="Mua-3/Mup-4_EGF"/>
</dbReference>